<organism evidence="1 2">
    <name type="scientific">Globisporangium ultimum (strain ATCC 200006 / CBS 805.95 / DAOM BR144)</name>
    <name type="common">Pythium ultimum</name>
    <dbReference type="NCBI Taxonomy" id="431595"/>
    <lineage>
        <taxon>Eukaryota</taxon>
        <taxon>Sar</taxon>
        <taxon>Stramenopiles</taxon>
        <taxon>Oomycota</taxon>
        <taxon>Peronosporomycetes</taxon>
        <taxon>Pythiales</taxon>
        <taxon>Pythiaceae</taxon>
        <taxon>Globisporangium</taxon>
    </lineage>
</organism>
<reference evidence="1" key="3">
    <citation type="submission" date="2015-02" db="UniProtKB">
        <authorList>
            <consortium name="EnsemblProtists"/>
        </authorList>
    </citation>
    <scope>IDENTIFICATION</scope>
    <source>
        <strain evidence="1">DAOM BR144</strain>
    </source>
</reference>
<sequence length="385" mass="43162">MTPKRDAWDTRGKALTPPLLHAYEQLLVHNERFALATVVQSVQSVLLAVQQVKNALHDHAKTAQSTRSQSKRATFQSAMDAIAKHLTTVEAHAPVFLGEQELQRFAKALNEFTQLPELDGLCNWAMDNNEKAKTLLGLLQELGTHQTTLGEAMAVTATICSQLTSKRDHLMKLLDDATQIVENSHSKRLTQLEHDMKHFMESYKASLGARPLRDAKQLEHEVKSIETSMSMMLLPHIEICRTIALAFDGVLNDSSRFLAQLKLFERAASKDAFSVLSSTLKLQFQESLDEELFQAYVDDWKGKKQALKILGTSGEYCAASQRLDNLKADILRMQGHIERSKQQMDIDDPTRIILCHELALLFQEEGRVMSADEVSALAWAAVDAK</sequence>
<name>K3XAA7_GLOUD</name>
<dbReference type="HOGENOM" id="CLU_066357_0_0_1"/>
<reference evidence="2" key="1">
    <citation type="journal article" date="2010" name="Genome Biol.">
        <title>Genome sequence of the necrotrophic plant pathogen Pythium ultimum reveals original pathogenicity mechanisms and effector repertoire.</title>
        <authorList>
            <person name="Levesque C.A."/>
            <person name="Brouwer H."/>
            <person name="Cano L."/>
            <person name="Hamilton J.P."/>
            <person name="Holt C."/>
            <person name="Huitema E."/>
            <person name="Raffaele S."/>
            <person name="Robideau G.P."/>
            <person name="Thines M."/>
            <person name="Win J."/>
            <person name="Zerillo M.M."/>
            <person name="Beakes G.W."/>
            <person name="Boore J.L."/>
            <person name="Busam D."/>
            <person name="Dumas B."/>
            <person name="Ferriera S."/>
            <person name="Fuerstenberg S.I."/>
            <person name="Gachon C.M."/>
            <person name="Gaulin E."/>
            <person name="Govers F."/>
            <person name="Grenville-Briggs L."/>
            <person name="Horner N."/>
            <person name="Hostetler J."/>
            <person name="Jiang R.H."/>
            <person name="Johnson J."/>
            <person name="Krajaejun T."/>
            <person name="Lin H."/>
            <person name="Meijer H.J."/>
            <person name="Moore B."/>
            <person name="Morris P."/>
            <person name="Phuntmart V."/>
            <person name="Puiu D."/>
            <person name="Shetty J."/>
            <person name="Stajich J.E."/>
            <person name="Tripathy S."/>
            <person name="Wawra S."/>
            <person name="van West P."/>
            <person name="Whitty B.R."/>
            <person name="Coutinho P.M."/>
            <person name="Henrissat B."/>
            <person name="Martin F."/>
            <person name="Thomas P.D."/>
            <person name="Tyler B.M."/>
            <person name="De Vries R.P."/>
            <person name="Kamoun S."/>
            <person name="Yandell M."/>
            <person name="Tisserat N."/>
            <person name="Buell C.R."/>
        </authorList>
    </citation>
    <scope>NUCLEOTIDE SEQUENCE</scope>
    <source>
        <strain evidence="2">DAOM:BR144</strain>
    </source>
</reference>
<evidence type="ECO:0000313" key="2">
    <source>
        <dbReference type="Proteomes" id="UP000019132"/>
    </source>
</evidence>
<dbReference type="eggNOG" id="ENOG502ST9T">
    <property type="taxonomic scope" value="Eukaryota"/>
</dbReference>
<accession>K3XAA7</accession>
<proteinExistence type="predicted"/>
<dbReference type="InParanoid" id="K3XAA7"/>
<protein>
    <submittedName>
        <fullName evidence="1">Uncharacterized protein</fullName>
    </submittedName>
</protein>
<evidence type="ECO:0000313" key="1">
    <source>
        <dbReference type="EnsemblProtists" id="PYU1_T014156"/>
    </source>
</evidence>
<dbReference type="AlphaFoldDB" id="K3XAA7"/>
<dbReference type="EnsemblProtists" id="PYU1_T014156">
    <property type="protein sequence ID" value="PYU1_T014156"/>
    <property type="gene ID" value="PYU1_G014126"/>
</dbReference>
<keyword evidence="2" id="KW-1185">Reference proteome</keyword>
<reference evidence="2" key="2">
    <citation type="submission" date="2010-04" db="EMBL/GenBank/DDBJ databases">
        <authorList>
            <person name="Buell R."/>
            <person name="Hamilton J."/>
            <person name="Hostetler J."/>
        </authorList>
    </citation>
    <scope>NUCLEOTIDE SEQUENCE [LARGE SCALE GENOMIC DNA]</scope>
    <source>
        <strain evidence="2">DAOM:BR144</strain>
    </source>
</reference>
<dbReference type="Proteomes" id="UP000019132">
    <property type="component" value="Unassembled WGS sequence"/>
</dbReference>
<dbReference type="OMA" id="HCKEARY"/>
<dbReference type="VEuPathDB" id="FungiDB:PYU1_G014126"/>
<dbReference type="EMBL" id="ADOS01001529">
    <property type="status" value="NOT_ANNOTATED_CDS"/>
    <property type="molecule type" value="Genomic_DNA"/>
</dbReference>